<feature type="region of interest" description="Disordered" evidence="1">
    <location>
        <begin position="1"/>
        <end position="65"/>
    </location>
</feature>
<protein>
    <submittedName>
        <fullName evidence="2">Uncharacterized protein</fullName>
    </submittedName>
</protein>
<feature type="region of interest" description="Disordered" evidence="1">
    <location>
        <begin position="233"/>
        <end position="302"/>
    </location>
</feature>
<accession>A0A1I0YG55</accession>
<dbReference type="STRING" id="988821.SAMN05421867_107115"/>
<dbReference type="EMBL" id="FOKA01000007">
    <property type="protein sequence ID" value="SFB11776.1"/>
    <property type="molecule type" value="Genomic_DNA"/>
</dbReference>
<reference evidence="2 3" key="1">
    <citation type="submission" date="2016-10" db="EMBL/GenBank/DDBJ databases">
        <authorList>
            <person name="de Groot N.N."/>
        </authorList>
    </citation>
    <scope>NUCLEOTIDE SEQUENCE [LARGE SCALE GENOMIC DNA]</scope>
    <source>
        <strain evidence="2 3">CGMCC 4.6945</strain>
    </source>
</reference>
<proteinExistence type="predicted"/>
<evidence type="ECO:0000313" key="3">
    <source>
        <dbReference type="Proteomes" id="UP000199012"/>
    </source>
</evidence>
<dbReference type="Proteomes" id="UP000199012">
    <property type="component" value="Unassembled WGS sequence"/>
</dbReference>
<dbReference type="AlphaFoldDB" id="A0A1I0YG55"/>
<feature type="compositionally biased region" description="Low complexity" evidence="1">
    <location>
        <begin position="276"/>
        <end position="287"/>
    </location>
</feature>
<name>A0A1I0YG55_9CELL</name>
<feature type="region of interest" description="Disordered" evidence="1">
    <location>
        <begin position="179"/>
        <end position="216"/>
    </location>
</feature>
<dbReference type="OrthoDB" id="4578793at2"/>
<feature type="compositionally biased region" description="Polar residues" evidence="1">
    <location>
        <begin position="191"/>
        <end position="213"/>
    </location>
</feature>
<organism evidence="2 3">
    <name type="scientific">Cellulomonas marina</name>
    <dbReference type="NCBI Taxonomy" id="988821"/>
    <lineage>
        <taxon>Bacteria</taxon>
        <taxon>Bacillati</taxon>
        <taxon>Actinomycetota</taxon>
        <taxon>Actinomycetes</taxon>
        <taxon>Micrococcales</taxon>
        <taxon>Cellulomonadaceae</taxon>
        <taxon>Cellulomonas</taxon>
    </lineage>
</organism>
<dbReference type="RefSeq" id="WP_090032634.1">
    <property type="nucleotide sequence ID" value="NZ_BONM01000008.1"/>
</dbReference>
<sequence length="302" mass="29994">MTHVAEGGIATGGTTGTAGTTQTARDEASGVAHTAKDQAKDVAASGAEAAKGVLGDAKAEASGVAQAATQQARDLFGQARTQLSSQAGEQQGRLAGTLRTVSDQLGEMASTPSEGGIATDLVHEISSRVGTLAQRLENAEPAELLDDVRRFARQRPGTFLLIAGATGLVLGRLTRGAKDAASQQSSEQSSVPRSVTSGTSAGLYTPAPTTSSYGLGAPATTGYATSGLATGTSDYTAGYDDDSSTGTGVLGGTAGLVDDDADPLLGASGSPDQPWATPDAATGATGDSYATGTGTTRREDLP</sequence>
<feature type="compositionally biased region" description="Basic and acidic residues" evidence="1">
    <location>
        <begin position="24"/>
        <end position="40"/>
    </location>
</feature>
<keyword evidence="3" id="KW-1185">Reference proteome</keyword>
<evidence type="ECO:0000256" key="1">
    <source>
        <dbReference type="SAM" id="MobiDB-lite"/>
    </source>
</evidence>
<evidence type="ECO:0000313" key="2">
    <source>
        <dbReference type="EMBL" id="SFB11776.1"/>
    </source>
</evidence>
<gene>
    <name evidence="2" type="ORF">SAMN05421867_107115</name>
</gene>